<evidence type="ECO:0000313" key="8">
    <source>
        <dbReference type="Proteomes" id="UP000746751"/>
    </source>
</evidence>
<reference evidence="7" key="2">
    <citation type="submission" date="2021-09" db="EMBL/GenBank/DDBJ databases">
        <authorList>
            <person name="Gilroy R."/>
        </authorList>
    </citation>
    <scope>NUCLEOTIDE SEQUENCE</scope>
    <source>
        <strain evidence="7">ChiGjej2B2-7701</strain>
    </source>
</reference>
<evidence type="ECO:0000259" key="6">
    <source>
        <dbReference type="SMART" id="SM00827"/>
    </source>
</evidence>
<dbReference type="Pfam" id="PF00698">
    <property type="entry name" value="Acyl_transf_1"/>
    <property type="match status" value="1"/>
</dbReference>
<comment type="caution">
    <text evidence="7">The sequence shown here is derived from an EMBL/GenBank/DDBJ whole genome shotgun (WGS) entry which is preliminary data.</text>
</comment>
<proteinExistence type="inferred from homology"/>
<dbReference type="InterPro" id="IPR004410">
    <property type="entry name" value="Malonyl_CoA-ACP_transAc_FabD"/>
</dbReference>
<dbReference type="InterPro" id="IPR024925">
    <property type="entry name" value="Malonyl_CoA-ACP_transAc"/>
</dbReference>
<name>A0A921LT21_9ACTN</name>
<dbReference type="InterPro" id="IPR016035">
    <property type="entry name" value="Acyl_Trfase/lysoPLipase"/>
</dbReference>
<feature type="domain" description="Malonyl-CoA:ACP transacylase (MAT)" evidence="6">
    <location>
        <begin position="6"/>
        <end position="298"/>
    </location>
</feature>
<keyword evidence="1 4" id="KW-0808">Transferase</keyword>
<dbReference type="GO" id="GO:0006633">
    <property type="term" value="P:fatty acid biosynthetic process"/>
    <property type="evidence" value="ECO:0007669"/>
    <property type="project" value="TreeGrafter"/>
</dbReference>
<dbReference type="Gene3D" id="3.40.366.10">
    <property type="entry name" value="Malonyl-Coenzyme A Acyl Carrier Protein, domain 2"/>
    <property type="match status" value="1"/>
</dbReference>
<dbReference type="InterPro" id="IPR001227">
    <property type="entry name" value="Ac_transferase_dom_sf"/>
</dbReference>
<dbReference type="NCBIfam" id="TIGR00128">
    <property type="entry name" value="fabD"/>
    <property type="match status" value="1"/>
</dbReference>
<dbReference type="FunFam" id="3.30.70.250:FF:000001">
    <property type="entry name" value="Malonyl CoA-acyl carrier protein transacylase"/>
    <property type="match status" value="1"/>
</dbReference>
<dbReference type="SUPFAM" id="SSF52151">
    <property type="entry name" value="FabD/lysophospholipase-like"/>
    <property type="match status" value="1"/>
</dbReference>
<dbReference type="Proteomes" id="UP000746751">
    <property type="component" value="Unassembled WGS sequence"/>
</dbReference>
<dbReference type="PANTHER" id="PTHR42681">
    <property type="entry name" value="MALONYL-COA-ACYL CARRIER PROTEIN TRANSACYLASE, MITOCHONDRIAL"/>
    <property type="match status" value="1"/>
</dbReference>
<evidence type="ECO:0000256" key="4">
    <source>
        <dbReference type="PIRNR" id="PIRNR000446"/>
    </source>
</evidence>
<dbReference type="EMBL" id="DYVF01000037">
    <property type="protein sequence ID" value="HJG30793.1"/>
    <property type="molecule type" value="Genomic_DNA"/>
</dbReference>
<feature type="active site" evidence="5">
    <location>
        <position position="90"/>
    </location>
</feature>
<keyword evidence="2 4" id="KW-0012">Acyltransferase</keyword>
<comment type="catalytic activity">
    <reaction evidence="3 4">
        <text>holo-[ACP] + malonyl-CoA = malonyl-[ACP] + CoA</text>
        <dbReference type="Rhea" id="RHEA:41792"/>
        <dbReference type="Rhea" id="RHEA-COMP:9623"/>
        <dbReference type="Rhea" id="RHEA-COMP:9685"/>
        <dbReference type="ChEBI" id="CHEBI:57287"/>
        <dbReference type="ChEBI" id="CHEBI:57384"/>
        <dbReference type="ChEBI" id="CHEBI:64479"/>
        <dbReference type="ChEBI" id="CHEBI:78449"/>
        <dbReference type="EC" id="2.3.1.39"/>
    </reaction>
</comment>
<dbReference type="EC" id="2.3.1.39" evidence="4"/>
<dbReference type="SUPFAM" id="SSF55048">
    <property type="entry name" value="Probable ACP-binding domain of malonyl-CoA ACP transacylase"/>
    <property type="match status" value="1"/>
</dbReference>
<dbReference type="Gene3D" id="3.30.70.250">
    <property type="entry name" value="Malonyl-CoA ACP transacylase, ACP-binding"/>
    <property type="match status" value="1"/>
</dbReference>
<evidence type="ECO:0000313" key="7">
    <source>
        <dbReference type="EMBL" id="HJG30793.1"/>
    </source>
</evidence>
<dbReference type="PIRSF" id="PIRSF000446">
    <property type="entry name" value="Mct"/>
    <property type="match status" value="1"/>
</dbReference>
<dbReference type="SMART" id="SM00827">
    <property type="entry name" value="PKS_AT"/>
    <property type="match status" value="1"/>
</dbReference>
<sequence>MTTAFLYAGQGSQHAGMGRDLYEAYPTFAAVIDAADEAVDFDLKTLMFEGPDDQLNQTEYTQPCMVAFACGMTAVLAELGLTPDYVAGLSLGEYSALAAAGVFDPVEAVKLAAFRGAAMASAAAGRDTAMISILGLDRQTVESVVEAAAAAAAEGLTVEVSNYNCPGQIVIAGDREPVEAAAAAAKEAGARRCIPLKVSGPFHTSLLKPAGDALRERLSGLGLGEMRVPVLFNTLGREMGEGDTIVSLLERQVQSSVRMEDTICRLVELGVDRIIEIGPGKVLSGLVRKTAKELSCTPVETVEDLAKLTAE</sequence>
<protein>
    <recommendedName>
        <fullName evidence="4">Malonyl CoA-acyl carrier protein transacylase</fullName>
        <ecNumber evidence="4">2.3.1.39</ecNumber>
    </recommendedName>
</protein>
<evidence type="ECO:0000256" key="5">
    <source>
        <dbReference type="PIRSR" id="PIRSR000446-1"/>
    </source>
</evidence>
<evidence type="ECO:0000256" key="3">
    <source>
        <dbReference type="ARBA" id="ARBA00048462"/>
    </source>
</evidence>
<reference evidence="7" key="1">
    <citation type="journal article" date="2021" name="PeerJ">
        <title>Extensive microbial diversity within the chicken gut microbiome revealed by metagenomics and culture.</title>
        <authorList>
            <person name="Gilroy R."/>
            <person name="Ravi A."/>
            <person name="Getino M."/>
            <person name="Pursley I."/>
            <person name="Horton D.L."/>
            <person name="Alikhan N.F."/>
            <person name="Baker D."/>
            <person name="Gharbi K."/>
            <person name="Hall N."/>
            <person name="Watson M."/>
            <person name="Adriaenssens E.M."/>
            <person name="Foster-Nyarko E."/>
            <person name="Jarju S."/>
            <person name="Secka A."/>
            <person name="Antonio M."/>
            <person name="Oren A."/>
            <person name="Chaudhuri R.R."/>
            <person name="La Ragione R."/>
            <person name="Hildebrand F."/>
            <person name="Pallen M.J."/>
        </authorList>
    </citation>
    <scope>NUCLEOTIDE SEQUENCE</scope>
    <source>
        <strain evidence="7">ChiGjej2B2-7701</strain>
    </source>
</reference>
<dbReference type="InterPro" id="IPR050858">
    <property type="entry name" value="Mal-CoA-ACP_Trans/PKS_FabD"/>
</dbReference>
<evidence type="ECO:0000256" key="2">
    <source>
        <dbReference type="ARBA" id="ARBA00023315"/>
    </source>
</evidence>
<gene>
    <name evidence="7" type="primary">fabD</name>
    <name evidence="7" type="ORF">K8U80_05290</name>
</gene>
<organism evidence="7 8">
    <name type="scientific">Collinsella ihumii</name>
    <dbReference type="NCBI Taxonomy" id="1720204"/>
    <lineage>
        <taxon>Bacteria</taxon>
        <taxon>Bacillati</taxon>
        <taxon>Actinomycetota</taxon>
        <taxon>Coriobacteriia</taxon>
        <taxon>Coriobacteriales</taxon>
        <taxon>Coriobacteriaceae</taxon>
        <taxon>Collinsella</taxon>
    </lineage>
</organism>
<dbReference type="InterPro" id="IPR016036">
    <property type="entry name" value="Malonyl_transacylase_ACP-bd"/>
</dbReference>
<feature type="active site" evidence="5">
    <location>
        <position position="203"/>
    </location>
</feature>
<accession>A0A921LT21</accession>
<evidence type="ECO:0000256" key="1">
    <source>
        <dbReference type="ARBA" id="ARBA00022679"/>
    </source>
</evidence>
<comment type="similarity">
    <text evidence="4">Belongs to the fabD family.</text>
</comment>
<dbReference type="GO" id="GO:0004314">
    <property type="term" value="F:[acyl-carrier-protein] S-malonyltransferase activity"/>
    <property type="evidence" value="ECO:0007669"/>
    <property type="project" value="UniProtKB-EC"/>
</dbReference>
<dbReference type="InterPro" id="IPR014043">
    <property type="entry name" value="Acyl_transferase_dom"/>
</dbReference>
<dbReference type="AlphaFoldDB" id="A0A921LT21"/>
<dbReference type="PANTHER" id="PTHR42681:SF1">
    <property type="entry name" value="MALONYL-COA-ACYL CARRIER PROTEIN TRANSACYLASE, MITOCHONDRIAL"/>
    <property type="match status" value="1"/>
</dbReference>
<dbReference type="GO" id="GO:0005829">
    <property type="term" value="C:cytosol"/>
    <property type="evidence" value="ECO:0007669"/>
    <property type="project" value="TreeGrafter"/>
</dbReference>